<name>A0A0C3M6M8_9AGAM</name>
<organism evidence="2 3">
    <name type="scientific">Tulasnella calospora MUT 4182</name>
    <dbReference type="NCBI Taxonomy" id="1051891"/>
    <lineage>
        <taxon>Eukaryota</taxon>
        <taxon>Fungi</taxon>
        <taxon>Dikarya</taxon>
        <taxon>Basidiomycota</taxon>
        <taxon>Agaricomycotina</taxon>
        <taxon>Agaricomycetes</taxon>
        <taxon>Cantharellales</taxon>
        <taxon>Tulasnellaceae</taxon>
        <taxon>Tulasnella</taxon>
    </lineage>
</organism>
<reference evidence="3" key="2">
    <citation type="submission" date="2015-01" db="EMBL/GenBank/DDBJ databases">
        <title>Evolutionary Origins and Diversification of the Mycorrhizal Mutualists.</title>
        <authorList>
            <consortium name="DOE Joint Genome Institute"/>
            <consortium name="Mycorrhizal Genomics Consortium"/>
            <person name="Kohler A."/>
            <person name="Kuo A."/>
            <person name="Nagy L.G."/>
            <person name="Floudas D."/>
            <person name="Copeland A."/>
            <person name="Barry K.W."/>
            <person name="Cichocki N."/>
            <person name="Veneault-Fourrey C."/>
            <person name="LaButti K."/>
            <person name="Lindquist E.A."/>
            <person name="Lipzen A."/>
            <person name="Lundell T."/>
            <person name="Morin E."/>
            <person name="Murat C."/>
            <person name="Riley R."/>
            <person name="Ohm R."/>
            <person name="Sun H."/>
            <person name="Tunlid A."/>
            <person name="Henrissat B."/>
            <person name="Grigoriev I.V."/>
            <person name="Hibbett D.S."/>
            <person name="Martin F."/>
        </authorList>
    </citation>
    <scope>NUCLEOTIDE SEQUENCE [LARGE SCALE GENOMIC DNA]</scope>
    <source>
        <strain evidence="3">MUT 4182</strain>
    </source>
</reference>
<dbReference type="HOGENOM" id="CLU_552299_0_0_1"/>
<evidence type="ECO:0000313" key="2">
    <source>
        <dbReference type="EMBL" id="KIO29302.1"/>
    </source>
</evidence>
<sequence length="494" mass="54869">MDDGLHIPTLKEASSKSGGLAAVEEISSTEFQIVSQDLQNQRMSCKPKREDRCIVRGLVIDWVGDRGFAPRQEIASDLSQFLLDWCTMRIIVGPDHAPVMTTVTLAKLAIEGTELWVLGPSIGNKLNARLASNWGLAPATGTRSEENFFVGLAVTFSNTGSALWKLKAYRVARNCGERRWVPIDTVAPDPRVWRSFQGAVGEPIYVSTGGRLKSEMHRLPQGWRSGACPDGKRRKGRKGRGVRNAQERQGATRVDRSSFPRTHGEPPPHAKGIYKTFHGEINGQKKRNYMTQILFLGNSFRKDCKSTAEYERRFLIRQAACCSSETPARLARDASKCRLYRRAVGGDFARSERDPPAAVARIFARRELFDSSSLGKARGRASSPWMRKSSIRCTRGEICEGARSRPPEKRKARGKGFGRDFGESESLLVTMNRKREHELPNQAIRGMTCRGGSDFWTIAFRVIVDGQCDGEMGAREKMSEVGGGSDDARQNGEA</sequence>
<dbReference type="AlphaFoldDB" id="A0A0C3M6M8"/>
<accession>A0A0C3M6M8</accession>
<feature type="compositionally biased region" description="Basic residues" evidence="1">
    <location>
        <begin position="232"/>
        <end position="241"/>
    </location>
</feature>
<feature type="region of interest" description="Disordered" evidence="1">
    <location>
        <begin position="219"/>
        <end position="274"/>
    </location>
</feature>
<reference evidence="2 3" key="1">
    <citation type="submission" date="2014-04" db="EMBL/GenBank/DDBJ databases">
        <authorList>
            <consortium name="DOE Joint Genome Institute"/>
            <person name="Kuo A."/>
            <person name="Girlanda M."/>
            <person name="Perotto S."/>
            <person name="Kohler A."/>
            <person name="Nagy L.G."/>
            <person name="Floudas D."/>
            <person name="Copeland A."/>
            <person name="Barry K.W."/>
            <person name="Cichocki N."/>
            <person name="Veneault-Fourrey C."/>
            <person name="LaButti K."/>
            <person name="Lindquist E.A."/>
            <person name="Lipzen A."/>
            <person name="Lundell T."/>
            <person name="Morin E."/>
            <person name="Murat C."/>
            <person name="Sun H."/>
            <person name="Tunlid A."/>
            <person name="Henrissat B."/>
            <person name="Grigoriev I.V."/>
            <person name="Hibbett D.S."/>
            <person name="Martin F."/>
            <person name="Nordberg H.P."/>
            <person name="Cantor M.N."/>
            <person name="Hua S.X."/>
        </authorList>
    </citation>
    <scope>NUCLEOTIDE SEQUENCE [LARGE SCALE GENOMIC DNA]</scope>
    <source>
        <strain evidence="2 3">MUT 4182</strain>
    </source>
</reference>
<feature type="region of interest" description="Disordered" evidence="1">
    <location>
        <begin position="474"/>
        <end position="494"/>
    </location>
</feature>
<proteinExistence type="predicted"/>
<keyword evidence="3" id="KW-1185">Reference proteome</keyword>
<dbReference type="EMBL" id="KN822984">
    <property type="protein sequence ID" value="KIO29302.1"/>
    <property type="molecule type" value="Genomic_DNA"/>
</dbReference>
<evidence type="ECO:0000313" key="3">
    <source>
        <dbReference type="Proteomes" id="UP000054248"/>
    </source>
</evidence>
<evidence type="ECO:0000256" key="1">
    <source>
        <dbReference type="SAM" id="MobiDB-lite"/>
    </source>
</evidence>
<protein>
    <submittedName>
        <fullName evidence="2">Uncharacterized protein</fullName>
    </submittedName>
</protein>
<feature type="compositionally biased region" description="Basic and acidic residues" evidence="1">
    <location>
        <begin position="253"/>
        <end position="268"/>
    </location>
</feature>
<gene>
    <name evidence="2" type="ORF">M407DRAFT_228031</name>
</gene>
<dbReference type="Proteomes" id="UP000054248">
    <property type="component" value="Unassembled WGS sequence"/>
</dbReference>